<dbReference type="PANTHER" id="PTHR43364">
    <property type="entry name" value="NADH-SPECIFIC METHYLGLYOXAL REDUCTASE-RELATED"/>
    <property type="match status" value="1"/>
</dbReference>
<dbReference type="RefSeq" id="WP_083642581.1">
    <property type="nucleotide sequence ID" value="NZ_MLBF01000022.1"/>
</dbReference>
<accession>A0A1Q8QTT7</accession>
<dbReference type="Gene3D" id="3.20.20.100">
    <property type="entry name" value="NADP-dependent oxidoreductase domain"/>
    <property type="match status" value="1"/>
</dbReference>
<dbReference type="EMBL" id="MLBF01000022">
    <property type="protein sequence ID" value="OLN30783.1"/>
    <property type="molecule type" value="Genomic_DNA"/>
</dbReference>
<comment type="caution">
    <text evidence="3">The sequence shown here is derived from an EMBL/GenBank/DDBJ whole genome shotgun (WGS) entry which is preliminary data.</text>
</comment>
<organism evidence="3 4">
    <name type="scientific">Desulfosporosinus metallidurans</name>
    <dbReference type="NCBI Taxonomy" id="1888891"/>
    <lineage>
        <taxon>Bacteria</taxon>
        <taxon>Bacillati</taxon>
        <taxon>Bacillota</taxon>
        <taxon>Clostridia</taxon>
        <taxon>Eubacteriales</taxon>
        <taxon>Desulfitobacteriaceae</taxon>
        <taxon>Desulfosporosinus</taxon>
    </lineage>
</organism>
<evidence type="ECO:0000313" key="4">
    <source>
        <dbReference type="Proteomes" id="UP000186102"/>
    </source>
</evidence>
<dbReference type="Pfam" id="PF00248">
    <property type="entry name" value="Aldo_ket_red"/>
    <property type="match status" value="1"/>
</dbReference>
<proteinExistence type="predicted"/>
<evidence type="ECO:0000313" key="3">
    <source>
        <dbReference type="EMBL" id="OLN30783.1"/>
    </source>
</evidence>
<evidence type="ECO:0000259" key="2">
    <source>
        <dbReference type="Pfam" id="PF00248"/>
    </source>
</evidence>
<dbReference type="STRING" id="1888891.DSOL_2901"/>
<protein>
    <submittedName>
        <fullName evidence="3">Oxidoreductase, aldo/keto reductase family</fullName>
    </submittedName>
</protein>
<dbReference type="InterPro" id="IPR036812">
    <property type="entry name" value="NAD(P)_OxRdtase_dom_sf"/>
</dbReference>
<feature type="domain" description="NADP-dependent oxidoreductase" evidence="2">
    <location>
        <begin position="17"/>
        <end position="314"/>
    </location>
</feature>
<dbReference type="PANTHER" id="PTHR43364:SF4">
    <property type="entry name" value="NAD(P)-LINKED OXIDOREDUCTASE SUPERFAMILY PROTEIN"/>
    <property type="match status" value="1"/>
</dbReference>
<dbReference type="InterPro" id="IPR023210">
    <property type="entry name" value="NADP_OxRdtase_dom"/>
</dbReference>
<sequence length="319" mass="36035">MRYLNLNGNGLDLKVSKLAMGTDKLALSLTDAEFFYLLDIFTDAGGNFIDTARVYSGGKSEEVIGRWLEKTGKRSNIVLSSKGCHPPKDDMSQSRLSRKDMEYDLNLSLKALKTDCIDIYWLHRDDPSRTVDEIVENINTFIKEGKIRMAGCSNWYSDRIEQANKYAAQKGLCGFSSSQIQWSLAHTSEDIYQDYDIVIMDEIEYEYYENRSLPIFVYASQAQGFFPKVAKGGLDALSEKTRKRFGSEDNLKRLEVLKAFAVNHGISLTAASLIYITCNRLSAVPIIGSRTPLQLRESLEAADLIITSDEADKLYYIDK</sequence>
<reference evidence="3 4" key="1">
    <citation type="submission" date="2016-09" db="EMBL/GenBank/DDBJ databases">
        <title>Complete genome of Desulfosporosinus sp. OL.</title>
        <authorList>
            <person name="Mardanov A."/>
            <person name="Beletsky A."/>
            <person name="Panova A."/>
            <person name="Karnachuk O."/>
            <person name="Ravin N."/>
        </authorList>
    </citation>
    <scope>NUCLEOTIDE SEQUENCE [LARGE SCALE GENOMIC DNA]</scope>
    <source>
        <strain evidence="3 4">OL</strain>
    </source>
</reference>
<keyword evidence="4" id="KW-1185">Reference proteome</keyword>
<evidence type="ECO:0000256" key="1">
    <source>
        <dbReference type="ARBA" id="ARBA00023002"/>
    </source>
</evidence>
<dbReference type="CDD" id="cd19082">
    <property type="entry name" value="AKR_AKR10A1_2"/>
    <property type="match status" value="1"/>
</dbReference>
<keyword evidence="1" id="KW-0560">Oxidoreductase</keyword>
<dbReference type="OrthoDB" id="9804790at2"/>
<name>A0A1Q8QTT7_9FIRM</name>
<dbReference type="AlphaFoldDB" id="A0A1Q8QTT7"/>
<dbReference type="InterPro" id="IPR050523">
    <property type="entry name" value="AKR_Detox_Biosynth"/>
</dbReference>
<dbReference type="Proteomes" id="UP000186102">
    <property type="component" value="Unassembled WGS sequence"/>
</dbReference>
<dbReference type="SUPFAM" id="SSF51430">
    <property type="entry name" value="NAD(P)-linked oxidoreductase"/>
    <property type="match status" value="1"/>
</dbReference>
<gene>
    <name evidence="3" type="ORF">DSOL_2901</name>
</gene>
<dbReference type="GO" id="GO:0016491">
    <property type="term" value="F:oxidoreductase activity"/>
    <property type="evidence" value="ECO:0007669"/>
    <property type="project" value="UniProtKB-KW"/>
</dbReference>
<dbReference type="GO" id="GO:0005829">
    <property type="term" value="C:cytosol"/>
    <property type="evidence" value="ECO:0007669"/>
    <property type="project" value="TreeGrafter"/>
</dbReference>